<accession>A0A0F9NIF3</accession>
<organism evidence="1">
    <name type="scientific">marine sediment metagenome</name>
    <dbReference type="NCBI Taxonomy" id="412755"/>
    <lineage>
        <taxon>unclassified sequences</taxon>
        <taxon>metagenomes</taxon>
        <taxon>ecological metagenomes</taxon>
    </lineage>
</organism>
<sequence length="70" mass="8328">MPKFVEQPIVEILDSLPLKGQDYQWLPFQNSICPKFETLYIDKSKILTYEACKIQLEKKNAKKKKRKVKK</sequence>
<evidence type="ECO:0000313" key="1">
    <source>
        <dbReference type="EMBL" id="KKM81122.1"/>
    </source>
</evidence>
<reference evidence="1" key="1">
    <citation type="journal article" date="2015" name="Nature">
        <title>Complex archaea that bridge the gap between prokaryotes and eukaryotes.</title>
        <authorList>
            <person name="Spang A."/>
            <person name="Saw J.H."/>
            <person name="Jorgensen S.L."/>
            <person name="Zaremba-Niedzwiedzka K."/>
            <person name="Martijn J."/>
            <person name="Lind A.E."/>
            <person name="van Eijk R."/>
            <person name="Schleper C."/>
            <person name="Guy L."/>
            <person name="Ettema T.J."/>
        </authorList>
    </citation>
    <scope>NUCLEOTIDE SEQUENCE</scope>
</reference>
<name>A0A0F9NIF3_9ZZZZ</name>
<comment type="caution">
    <text evidence="1">The sequence shown here is derived from an EMBL/GenBank/DDBJ whole genome shotgun (WGS) entry which is preliminary data.</text>
</comment>
<dbReference type="EMBL" id="LAZR01008074">
    <property type="protein sequence ID" value="KKM81122.1"/>
    <property type="molecule type" value="Genomic_DNA"/>
</dbReference>
<gene>
    <name evidence="1" type="ORF">LCGC14_1332920</name>
</gene>
<protein>
    <submittedName>
        <fullName evidence="1">Uncharacterized protein</fullName>
    </submittedName>
</protein>
<proteinExistence type="predicted"/>
<dbReference type="AlphaFoldDB" id="A0A0F9NIF3"/>